<dbReference type="InterPro" id="IPR023997">
    <property type="entry name" value="TonB-dep_OMP_SusC/RagA_CS"/>
</dbReference>
<evidence type="ECO:0000256" key="4">
    <source>
        <dbReference type="ARBA" id="ARBA00022692"/>
    </source>
</evidence>
<evidence type="ECO:0000256" key="9">
    <source>
        <dbReference type="RuleBase" id="RU003357"/>
    </source>
</evidence>
<evidence type="ECO:0000259" key="10">
    <source>
        <dbReference type="Pfam" id="PF00593"/>
    </source>
</evidence>
<keyword evidence="3 8" id="KW-1134">Transmembrane beta strand</keyword>
<dbReference type="Gene3D" id="2.40.170.20">
    <property type="entry name" value="TonB-dependent receptor, beta-barrel domain"/>
    <property type="match status" value="1"/>
</dbReference>
<sequence length="1023" mass="114360">MKAIYKILALVMAIFLLNCPVWLYGQSKISGAILDKNGKLSGVTVTNKTNGDNTSTNQSGSFIITGKNGDILEIRSIGYVTQRVILKGSEQLRIILEEDATSLDEVVVVGYGTEKRKDVTGAIASIDATKIRNEHPASVNDILRGNVAGLNIGLDPSADGNDGSILVRGKNTLNAGSTPLIILDGAIYSGSIASINPDDIKSVDVLKDGSAAAIYGSSSASGVIAITTKRGTTDKPTVDVNATTGLATMSVNQEVYSPEEFISFRQAVQESLHASSLTDRPGQYSNPFSLPEGVTLEQWLAYDSSTGDPNEVWLRRLGLQPVEITNYRDGNTTDWYNLSFKQGLRQDFNVSISGKSKDVNYYWAGNYQDNEGIVKGDRFKTFRNRLNLEAKVTSFLKFGMNTQFSFEDRSGTPLAWADLITQTPYASLYNTEGTDYSYLPVGNNNTFENELGVQKYTTTVDKTYALNSSIYGEINFPFGIKFRSTFTPNLHFNNTYKHQSSAWPSYSTINGAASRARTTTYQWLLDNVFSWEKTFADRHRFNITAGQTAQKYQTWYDIMDNSLFSPNDNLGYHNIGSGTNPIISSNDQYSTQAAYFGRVNYAYDDRYIVTATFRRDGNSAFGQQYPWANFPSIGLGWNFSNEKFFNIDGVDYGKLRLTYSQNGNGNIGRYIALSQLKGGQLLNVKPDGTVISDSQLYASNLPNINLQWEKTQSLNVGLDFSLMKAILSGSINLYSNKTTNLLALRSLPDVLGFENVWSNLGQVNNKGFEISLSSRNFNRENFSWNTAVNFALNRNKIVSLYGAADGQPEASDLTNGWFIDQDLNAVWDYRIVGVYQNNEVAEADKYNKQPGDFNLLDSNGDGVYTDTDKQFLGSTAPRFTWSMRNDFSIYKDFTFSFFIYSNWGQLAKYNQAKNYSQYIERFNFYKQPYWTPTNPINDYARIQSNDGGIAFNVWRKASFIRLDNISVGYTVPSRMIEKASIRHLKLFATVKNPFVWAPDWNYWDPQTNGPTPQIYTLGLNISL</sequence>
<name>A0ABV0BP93_9SPHI</name>
<dbReference type="NCBIfam" id="TIGR04056">
    <property type="entry name" value="OMP_RagA_SusC"/>
    <property type="match status" value="1"/>
</dbReference>
<evidence type="ECO:0000256" key="8">
    <source>
        <dbReference type="PROSITE-ProRule" id="PRU01360"/>
    </source>
</evidence>
<keyword evidence="2 8" id="KW-0813">Transport</keyword>
<dbReference type="InterPro" id="IPR012910">
    <property type="entry name" value="Plug_dom"/>
</dbReference>
<dbReference type="Pfam" id="PF00593">
    <property type="entry name" value="TonB_dep_Rec_b-barrel"/>
    <property type="match status" value="1"/>
</dbReference>
<organism evidence="12 13">
    <name type="scientific">Sphingobacterium kitahiroshimense</name>
    <dbReference type="NCBI Taxonomy" id="470446"/>
    <lineage>
        <taxon>Bacteria</taxon>
        <taxon>Pseudomonadati</taxon>
        <taxon>Bacteroidota</taxon>
        <taxon>Sphingobacteriia</taxon>
        <taxon>Sphingobacteriales</taxon>
        <taxon>Sphingobacteriaceae</taxon>
        <taxon>Sphingobacterium</taxon>
    </lineage>
</organism>
<dbReference type="InterPro" id="IPR036942">
    <property type="entry name" value="Beta-barrel_TonB_sf"/>
</dbReference>
<feature type="domain" description="TonB-dependent receptor-like beta-barrel" evidence="10">
    <location>
        <begin position="425"/>
        <end position="992"/>
    </location>
</feature>
<dbReference type="InterPro" id="IPR037066">
    <property type="entry name" value="Plug_dom_sf"/>
</dbReference>
<dbReference type="InterPro" id="IPR008969">
    <property type="entry name" value="CarboxyPept-like_regulatory"/>
</dbReference>
<keyword evidence="4 8" id="KW-0812">Transmembrane</keyword>
<evidence type="ECO:0000313" key="13">
    <source>
        <dbReference type="Proteomes" id="UP001409291"/>
    </source>
</evidence>
<feature type="domain" description="TonB-dependent receptor plug" evidence="11">
    <location>
        <begin position="116"/>
        <end position="223"/>
    </location>
</feature>
<proteinExistence type="inferred from homology"/>
<keyword evidence="5 9" id="KW-0798">TonB box</keyword>
<dbReference type="SUPFAM" id="SSF56935">
    <property type="entry name" value="Porins"/>
    <property type="match status" value="1"/>
</dbReference>
<keyword evidence="7 8" id="KW-0998">Cell outer membrane</keyword>
<dbReference type="Gene3D" id="2.170.130.10">
    <property type="entry name" value="TonB-dependent receptor, plug domain"/>
    <property type="match status" value="1"/>
</dbReference>
<comment type="subcellular location">
    <subcellularLocation>
        <location evidence="1 8">Cell outer membrane</location>
        <topology evidence="1 8">Multi-pass membrane protein</topology>
    </subcellularLocation>
</comment>
<evidence type="ECO:0000259" key="11">
    <source>
        <dbReference type="Pfam" id="PF07715"/>
    </source>
</evidence>
<dbReference type="InterPro" id="IPR039426">
    <property type="entry name" value="TonB-dep_rcpt-like"/>
</dbReference>
<gene>
    <name evidence="12" type="ORF">ABE541_04650</name>
</gene>
<dbReference type="InterPro" id="IPR023996">
    <property type="entry name" value="TonB-dep_OMP_SusC/RagA"/>
</dbReference>
<evidence type="ECO:0000256" key="6">
    <source>
        <dbReference type="ARBA" id="ARBA00023136"/>
    </source>
</evidence>
<dbReference type="NCBIfam" id="TIGR04057">
    <property type="entry name" value="SusC_RagA_signa"/>
    <property type="match status" value="1"/>
</dbReference>
<dbReference type="PROSITE" id="PS52016">
    <property type="entry name" value="TONB_DEPENDENT_REC_3"/>
    <property type="match status" value="1"/>
</dbReference>
<comment type="caution">
    <text evidence="12">The sequence shown here is derived from an EMBL/GenBank/DDBJ whole genome shotgun (WGS) entry which is preliminary data.</text>
</comment>
<dbReference type="InterPro" id="IPR000531">
    <property type="entry name" value="Beta-barrel_TonB"/>
</dbReference>
<dbReference type="Pfam" id="PF07715">
    <property type="entry name" value="Plug"/>
    <property type="match status" value="1"/>
</dbReference>
<dbReference type="EMBL" id="JBDJNQ010000002">
    <property type="protein sequence ID" value="MEN5376546.1"/>
    <property type="molecule type" value="Genomic_DNA"/>
</dbReference>
<evidence type="ECO:0000256" key="7">
    <source>
        <dbReference type="ARBA" id="ARBA00023237"/>
    </source>
</evidence>
<evidence type="ECO:0000256" key="5">
    <source>
        <dbReference type="ARBA" id="ARBA00023077"/>
    </source>
</evidence>
<accession>A0ABV0BP93</accession>
<evidence type="ECO:0000256" key="1">
    <source>
        <dbReference type="ARBA" id="ARBA00004571"/>
    </source>
</evidence>
<keyword evidence="6 8" id="KW-0472">Membrane</keyword>
<protein>
    <submittedName>
        <fullName evidence="12">SusC/RagA family TonB-linked outer membrane protein</fullName>
    </submittedName>
</protein>
<dbReference type="Pfam" id="PF13715">
    <property type="entry name" value="CarbopepD_reg_2"/>
    <property type="match status" value="1"/>
</dbReference>
<dbReference type="Proteomes" id="UP001409291">
    <property type="component" value="Unassembled WGS sequence"/>
</dbReference>
<reference evidence="12 13" key="1">
    <citation type="submission" date="2024-04" db="EMBL/GenBank/DDBJ databases">
        <title>WGS of bacteria from Torrens River.</title>
        <authorList>
            <person name="Wyrsch E.R."/>
            <person name="Drigo B."/>
        </authorList>
    </citation>
    <scope>NUCLEOTIDE SEQUENCE [LARGE SCALE GENOMIC DNA]</scope>
    <source>
        <strain evidence="12 13">TWI391</strain>
    </source>
</reference>
<evidence type="ECO:0000256" key="2">
    <source>
        <dbReference type="ARBA" id="ARBA00022448"/>
    </source>
</evidence>
<comment type="similarity">
    <text evidence="8 9">Belongs to the TonB-dependent receptor family.</text>
</comment>
<evidence type="ECO:0000313" key="12">
    <source>
        <dbReference type="EMBL" id="MEN5376546.1"/>
    </source>
</evidence>
<keyword evidence="13" id="KW-1185">Reference proteome</keyword>
<dbReference type="RefSeq" id="WP_346580766.1">
    <property type="nucleotide sequence ID" value="NZ_JBDJNQ010000002.1"/>
</dbReference>
<evidence type="ECO:0000256" key="3">
    <source>
        <dbReference type="ARBA" id="ARBA00022452"/>
    </source>
</evidence>
<dbReference type="SUPFAM" id="SSF49464">
    <property type="entry name" value="Carboxypeptidase regulatory domain-like"/>
    <property type="match status" value="1"/>
</dbReference>